<evidence type="ECO:0000313" key="2">
    <source>
        <dbReference type="EMBL" id="MBB5351173.1"/>
    </source>
</evidence>
<proteinExistence type="predicted"/>
<dbReference type="AlphaFoldDB" id="A0A840V1B6"/>
<organism evidence="2 3">
    <name type="scientific">Haloferula luteola</name>
    <dbReference type="NCBI Taxonomy" id="595692"/>
    <lineage>
        <taxon>Bacteria</taxon>
        <taxon>Pseudomonadati</taxon>
        <taxon>Verrucomicrobiota</taxon>
        <taxon>Verrucomicrobiia</taxon>
        <taxon>Verrucomicrobiales</taxon>
        <taxon>Verrucomicrobiaceae</taxon>
        <taxon>Haloferula</taxon>
    </lineage>
</organism>
<keyword evidence="1" id="KW-0472">Membrane</keyword>
<keyword evidence="1" id="KW-0812">Transmembrane</keyword>
<feature type="transmembrane region" description="Helical" evidence="1">
    <location>
        <begin position="47"/>
        <end position="65"/>
    </location>
</feature>
<reference evidence="2 3" key="1">
    <citation type="submission" date="2020-08" db="EMBL/GenBank/DDBJ databases">
        <title>Genomic Encyclopedia of Type Strains, Phase IV (KMG-IV): sequencing the most valuable type-strain genomes for metagenomic binning, comparative biology and taxonomic classification.</title>
        <authorList>
            <person name="Goeker M."/>
        </authorList>
    </citation>
    <scope>NUCLEOTIDE SEQUENCE [LARGE SCALE GENOMIC DNA]</scope>
    <source>
        <strain evidence="2 3">YC6886</strain>
    </source>
</reference>
<dbReference type="EMBL" id="JACHFD010000005">
    <property type="protein sequence ID" value="MBB5351173.1"/>
    <property type="molecule type" value="Genomic_DNA"/>
</dbReference>
<keyword evidence="1" id="KW-1133">Transmembrane helix</keyword>
<protein>
    <submittedName>
        <fullName evidence="2">Uncharacterized protein</fullName>
    </submittedName>
</protein>
<comment type="caution">
    <text evidence="2">The sequence shown here is derived from an EMBL/GenBank/DDBJ whole genome shotgun (WGS) entry which is preliminary data.</text>
</comment>
<feature type="transmembrane region" description="Helical" evidence="1">
    <location>
        <begin position="20"/>
        <end position="41"/>
    </location>
</feature>
<gene>
    <name evidence="2" type="ORF">HNR46_001407</name>
</gene>
<evidence type="ECO:0000256" key="1">
    <source>
        <dbReference type="SAM" id="Phobius"/>
    </source>
</evidence>
<dbReference type="RefSeq" id="WP_184017114.1">
    <property type="nucleotide sequence ID" value="NZ_JACHFD010000005.1"/>
</dbReference>
<keyword evidence="3" id="KW-1185">Reference proteome</keyword>
<accession>A0A840V1B6</accession>
<name>A0A840V1B6_9BACT</name>
<sequence>MSVAEPHKELRFTRARQAAVFFLAAGVALSSAVTLVAIAIFRGSPHPAWAALPCALAIGLIRLALHCARHAYLILTPIGIEIFPLIRPASGMQVVAWSEIIAIDIEDEDHLTLHFNSERTAGIHLTLSPISHQVRPLLIRALEGRAHR</sequence>
<dbReference type="Proteomes" id="UP000557717">
    <property type="component" value="Unassembled WGS sequence"/>
</dbReference>
<evidence type="ECO:0000313" key="3">
    <source>
        <dbReference type="Proteomes" id="UP000557717"/>
    </source>
</evidence>